<gene>
    <name evidence="1" type="ORF">ATE48_08025</name>
</gene>
<dbReference type="KEGG" id="cbot:ATE48_08025"/>
<dbReference type="AlphaFoldDB" id="A0A1B1AH56"/>
<evidence type="ECO:0000313" key="1">
    <source>
        <dbReference type="EMBL" id="ANP45871.1"/>
    </source>
</evidence>
<keyword evidence="2" id="KW-1185">Reference proteome</keyword>
<protein>
    <recommendedName>
        <fullName evidence="3">STAS/SEC14 domain-containing protein</fullName>
    </recommendedName>
</protein>
<dbReference type="InParanoid" id="A0A1B1AH56"/>
<organism evidence="1 2">
    <name type="scientific">Candidatus Viadribacter manganicus</name>
    <dbReference type="NCBI Taxonomy" id="1759059"/>
    <lineage>
        <taxon>Bacteria</taxon>
        <taxon>Pseudomonadati</taxon>
        <taxon>Pseudomonadota</taxon>
        <taxon>Alphaproteobacteria</taxon>
        <taxon>Hyphomonadales</taxon>
        <taxon>Hyphomonadaceae</taxon>
        <taxon>Candidatus Viadribacter</taxon>
    </lineage>
</organism>
<accession>A0A1B1AH56</accession>
<reference evidence="1 2" key="1">
    <citation type="submission" date="2015-11" db="EMBL/GenBank/DDBJ databases">
        <title>Whole-Genome Sequence of Candidatus Oderbacter manganicum from the National Park Lower Oder Valley, Germany.</title>
        <authorList>
            <person name="Braun B."/>
            <person name="Liere K."/>
            <person name="Szewzyk U."/>
        </authorList>
    </citation>
    <scope>NUCLEOTIDE SEQUENCE [LARGE SCALE GENOMIC DNA]</scope>
    <source>
        <strain evidence="1 2">OTSz_A_272</strain>
    </source>
</reference>
<dbReference type="Proteomes" id="UP000092498">
    <property type="component" value="Chromosome"/>
</dbReference>
<sequence>MAISIYLNDDRCLRIVHFETAITTDELEQLVALYSQRSDWLSYDTFYLLDAASVNRELHADHLEQLRRRTAAIYADIASIVVRRSAWICQNAEMRSVAEQWVTMRRLTEGASVKFVVGDKFEDALPLFTEAELAAVKTKADFALLARIG</sequence>
<proteinExistence type="predicted"/>
<name>A0A1B1AH56_9PROT</name>
<dbReference type="RefSeq" id="WP_066769912.1">
    <property type="nucleotide sequence ID" value="NZ_CP013244.1"/>
</dbReference>
<evidence type="ECO:0008006" key="3">
    <source>
        <dbReference type="Google" id="ProtNLM"/>
    </source>
</evidence>
<dbReference type="EMBL" id="CP013244">
    <property type="protein sequence ID" value="ANP45871.1"/>
    <property type="molecule type" value="Genomic_DNA"/>
</dbReference>
<evidence type="ECO:0000313" key="2">
    <source>
        <dbReference type="Proteomes" id="UP000092498"/>
    </source>
</evidence>